<gene>
    <name evidence="1" type="ORF">ERS852551_02755</name>
</gene>
<proteinExistence type="predicted"/>
<evidence type="ECO:0000313" key="1">
    <source>
        <dbReference type="EMBL" id="CUQ01346.1"/>
    </source>
</evidence>
<dbReference type="EMBL" id="CZBE01000021">
    <property type="protein sequence ID" value="CUQ01346.1"/>
    <property type="molecule type" value="Genomic_DNA"/>
</dbReference>
<accession>A0A174SX38</accession>
<reference evidence="1 2" key="1">
    <citation type="submission" date="2015-09" db="EMBL/GenBank/DDBJ databases">
        <authorList>
            <consortium name="Pathogen Informatics"/>
        </authorList>
    </citation>
    <scope>NUCLEOTIDE SEQUENCE [LARGE SCALE GENOMIC DNA]</scope>
    <source>
        <strain evidence="1 2">2789STDY5834939</strain>
    </source>
</reference>
<protein>
    <submittedName>
        <fullName evidence="1">Uncharacterized protein</fullName>
    </submittedName>
</protein>
<name>A0A174SX38_9FIRM</name>
<organism evidence="1 2">
    <name type="scientific">Anaerotruncus colihominis</name>
    <dbReference type="NCBI Taxonomy" id="169435"/>
    <lineage>
        <taxon>Bacteria</taxon>
        <taxon>Bacillati</taxon>
        <taxon>Bacillota</taxon>
        <taxon>Clostridia</taxon>
        <taxon>Eubacteriales</taxon>
        <taxon>Oscillospiraceae</taxon>
        <taxon>Anaerotruncus</taxon>
    </lineage>
</organism>
<dbReference type="AlphaFoldDB" id="A0A174SX38"/>
<evidence type="ECO:0000313" key="2">
    <source>
        <dbReference type="Proteomes" id="UP000095765"/>
    </source>
</evidence>
<sequence>MMIFLMEYYFFHIGYLHTKKCYPSCWIVATIMPPTKQ</sequence>
<dbReference type="Proteomes" id="UP000095765">
    <property type="component" value="Unassembled WGS sequence"/>
</dbReference>